<feature type="transmembrane region" description="Helical" evidence="1">
    <location>
        <begin position="21"/>
        <end position="42"/>
    </location>
</feature>
<dbReference type="AlphaFoldDB" id="A0A420ERY8"/>
<dbReference type="OrthoDB" id="8300046at2"/>
<gene>
    <name evidence="2" type="ORF">D6851_02905</name>
</gene>
<reference evidence="2 3" key="1">
    <citation type="submission" date="2018-09" db="EMBL/GenBank/DDBJ databases">
        <title>Altererythrobacter spongiae sp. nov., isolated from a marine sponge.</title>
        <authorList>
            <person name="Zhuang L."/>
            <person name="Luo L."/>
        </authorList>
    </citation>
    <scope>NUCLEOTIDE SEQUENCE [LARGE SCALE GENOMIC DNA]</scope>
    <source>
        <strain evidence="2 3">HN-Y73</strain>
    </source>
</reference>
<proteinExistence type="predicted"/>
<feature type="transmembrane region" description="Helical" evidence="1">
    <location>
        <begin position="62"/>
        <end position="79"/>
    </location>
</feature>
<evidence type="ECO:0000256" key="1">
    <source>
        <dbReference type="SAM" id="Phobius"/>
    </source>
</evidence>
<accession>A0A420ERY8</accession>
<keyword evidence="1" id="KW-1133">Transmembrane helix</keyword>
<dbReference type="Proteomes" id="UP000284395">
    <property type="component" value="Unassembled WGS sequence"/>
</dbReference>
<keyword evidence="3" id="KW-1185">Reference proteome</keyword>
<dbReference type="RefSeq" id="WP_120323336.1">
    <property type="nucleotide sequence ID" value="NZ_RAPF01000001.1"/>
</dbReference>
<evidence type="ECO:0000313" key="3">
    <source>
        <dbReference type="Proteomes" id="UP000284395"/>
    </source>
</evidence>
<feature type="transmembrane region" description="Helical" evidence="1">
    <location>
        <begin position="153"/>
        <end position="174"/>
    </location>
</feature>
<dbReference type="EMBL" id="RAPF01000001">
    <property type="protein sequence ID" value="RKF23431.1"/>
    <property type="molecule type" value="Genomic_DNA"/>
</dbReference>
<protein>
    <recommendedName>
        <fullName evidence="4">DUF2975 domain-containing protein</fullName>
    </recommendedName>
</protein>
<comment type="caution">
    <text evidence="2">The sequence shown here is derived from an EMBL/GenBank/DDBJ whole genome shotgun (WGS) entry which is preliminary data.</text>
</comment>
<sequence length="185" mass="20215">MASQIKPFLSRLRRYFCAYGGWGAILRSPLFLLAILLTGLGYGSWSDGDRWSDLSQSLIPNLLGFSLGTYAILFSLMTGRLKRALKAVKNERGVTFLEEINATFFHFIFVQVVALLWAFLYQGSALADLAQAAKPYWPCAPTVFHIAQAAGGAVGFALLVYSISLIVASALAVYRLALIVDPADE</sequence>
<organism evidence="2 3">
    <name type="scientific">Altericroceibacterium spongiae</name>
    <dbReference type="NCBI Taxonomy" id="2320269"/>
    <lineage>
        <taxon>Bacteria</taxon>
        <taxon>Pseudomonadati</taxon>
        <taxon>Pseudomonadota</taxon>
        <taxon>Alphaproteobacteria</taxon>
        <taxon>Sphingomonadales</taxon>
        <taxon>Erythrobacteraceae</taxon>
        <taxon>Altericroceibacterium</taxon>
    </lineage>
</organism>
<keyword evidence="1" id="KW-0812">Transmembrane</keyword>
<name>A0A420ERY8_9SPHN</name>
<evidence type="ECO:0000313" key="2">
    <source>
        <dbReference type="EMBL" id="RKF23431.1"/>
    </source>
</evidence>
<evidence type="ECO:0008006" key="4">
    <source>
        <dbReference type="Google" id="ProtNLM"/>
    </source>
</evidence>
<keyword evidence="1" id="KW-0472">Membrane</keyword>
<feature type="transmembrane region" description="Helical" evidence="1">
    <location>
        <begin position="100"/>
        <end position="120"/>
    </location>
</feature>